<accession>A0A8S4G6G9</accession>
<evidence type="ECO:0000313" key="10">
    <source>
        <dbReference type="Proteomes" id="UP000653454"/>
    </source>
</evidence>
<dbReference type="OrthoDB" id="524898at2759"/>
<evidence type="ECO:0000256" key="1">
    <source>
        <dbReference type="ARBA" id="ARBA00004141"/>
    </source>
</evidence>
<comment type="caution">
    <text evidence="9">The sequence shown here is derived from an EMBL/GenBank/DDBJ whole genome shotgun (WGS) entry which is preliminary data.</text>
</comment>
<keyword evidence="5" id="KW-0914">Notch signaling pathway</keyword>
<name>A0A8S4G6G9_PLUXY</name>
<feature type="transmembrane region" description="Helical" evidence="8">
    <location>
        <begin position="17"/>
        <end position="36"/>
    </location>
</feature>
<dbReference type="GO" id="GO:0070765">
    <property type="term" value="C:gamma-secretase complex"/>
    <property type="evidence" value="ECO:0007669"/>
    <property type="project" value="TreeGrafter"/>
</dbReference>
<feature type="transmembrane region" description="Helical" evidence="8">
    <location>
        <begin position="56"/>
        <end position="77"/>
    </location>
</feature>
<keyword evidence="4 8" id="KW-0812">Transmembrane</keyword>
<dbReference type="GO" id="GO:0007220">
    <property type="term" value="P:Notch receptor processing"/>
    <property type="evidence" value="ECO:0007669"/>
    <property type="project" value="TreeGrafter"/>
</dbReference>
<evidence type="ECO:0000256" key="2">
    <source>
        <dbReference type="ARBA" id="ARBA00009607"/>
    </source>
</evidence>
<evidence type="ECO:0000256" key="5">
    <source>
        <dbReference type="ARBA" id="ARBA00022976"/>
    </source>
</evidence>
<dbReference type="GO" id="GO:0007219">
    <property type="term" value="P:Notch signaling pathway"/>
    <property type="evidence" value="ECO:0007669"/>
    <property type="project" value="UniProtKB-KW"/>
</dbReference>
<keyword evidence="6 8" id="KW-1133">Transmembrane helix</keyword>
<evidence type="ECO:0000313" key="9">
    <source>
        <dbReference type="EMBL" id="CAG9136090.1"/>
    </source>
</evidence>
<dbReference type="Proteomes" id="UP000653454">
    <property type="component" value="Unassembled WGS sequence"/>
</dbReference>
<comment type="similarity">
    <text evidence="2">Belongs to the PEN-2 family.</text>
</comment>
<organism evidence="9 10">
    <name type="scientific">Plutella xylostella</name>
    <name type="common">Diamondback moth</name>
    <name type="synonym">Plutella maculipennis</name>
    <dbReference type="NCBI Taxonomy" id="51655"/>
    <lineage>
        <taxon>Eukaryota</taxon>
        <taxon>Metazoa</taxon>
        <taxon>Ecdysozoa</taxon>
        <taxon>Arthropoda</taxon>
        <taxon>Hexapoda</taxon>
        <taxon>Insecta</taxon>
        <taxon>Pterygota</taxon>
        <taxon>Neoptera</taxon>
        <taxon>Endopterygota</taxon>
        <taxon>Lepidoptera</taxon>
        <taxon>Glossata</taxon>
        <taxon>Ditrysia</taxon>
        <taxon>Yponomeutoidea</taxon>
        <taxon>Plutellidae</taxon>
        <taxon>Plutella</taxon>
    </lineage>
</organism>
<keyword evidence="7 8" id="KW-0472">Membrane</keyword>
<keyword evidence="10" id="KW-1185">Reference proteome</keyword>
<dbReference type="AlphaFoldDB" id="A0A8S4G6G9"/>
<evidence type="ECO:0000256" key="3">
    <source>
        <dbReference type="ARBA" id="ARBA00018306"/>
    </source>
</evidence>
<evidence type="ECO:0000256" key="8">
    <source>
        <dbReference type="SAM" id="Phobius"/>
    </source>
</evidence>
<evidence type="ECO:0000256" key="7">
    <source>
        <dbReference type="ARBA" id="ARBA00023136"/>
    </source>
</evidence>
<evidence type="ECO:0000256" key="6">
    <source>
        <dbReference type="ARBA" id="ARBA00022989"/>
    </source>
</evidence>
<gene>
    <name evidence="9" type="ORF">PLXY2_LOCUS14343</name>
</gene>
<dbReference type="InterPro" id="IPR019379">
    <property type="entry name" value="Gamma_Secretase_Asp_P_PEN2"/>
</dbReference>
<proteinExistence type="inferred from homology"/>
<sequence length="101" mass="11611">MDTNRLPNDQKLALCKWYFKVGCAFLPFVWAVNACWFFKHAYLKPEFEEQPQIKRYVILSAVGALIWAAILATWITIYQTQRVSWGATGDALSFIVPLGRP</sequence>
<dbReference type="PANTHER" id="PTHR16318:SF0">
    <property type="entry name" value="GAMMA-SECRETASE SUBUNIT PEN-2"/>
    <property type="match status" value="1"/>
</dbReference>
<dbReference type="Pfam" id="PF10251">
    <property type="entry name" value="PEN-2"/>
    <property type="match status" value="1"/>
</dbReference>
<reference evidence="9" key="1">
    <citation type="submission" date="2020-11" db="EMBL/GenBank/DDBJ databases">
        <authorList>
            <person name="Whiteford S."/>
        </authorList>
    </citation>
    <scope>NUCLEOTIDE SEQUENCE</scope>
</reference>
<dbReference type="EMBL" id="CAJHNJ030000124">
    <property type="protein sequence ID" value="CAG9136090.1"/>
    <property type="molecule type" value="Genomic_DNA"/>
</dbReference>
<dbReference type="PANTHER" id="PTHR16318">
    <property type="entry name" value="GAMMA-SECRETASE SUBUNIT PEN-2"/>
    <property type="match status" value="1"/>
</dbReference>
<evidence type="ECO:0000256" key="4">
    <source>
        <dbReference type="ARBA" id="ARBA00022692"/>
    </source>
</evidence>
<comment type="subcellular location">
    <subcellularLocation>
        <location evidence="1">Membrane</location>
        <topology evidence="1">Multi-pass membrane protein</topology>
    </subcellularLocation>
</comment>
<protein>
    <recommendedName>
        <fullName evidence="3">Gamma-secretase subunit PEN-2</fullName>
    </recommendedName>
</protein>